<dbReference type="InterPro" id="IPR017871">
    <property type="entry name" value="ABC_transporter-like_CS"/>
</dbReference>
<evidence type="ECO:0000256" key="2">
    <source>
        <dbReference type="ARBA" id="ARBA00022448"/>
    </source>
</evidence>
<feature type="region of interest" description="Disordered" evidence="10">
    <location>
        <begin position="910"/>
        <end position="941"/>
    </location>
</feature>
<feature type="transmembrane region" description="Helical" evidence="11">
    <location>
        <begin position="1177"/>
        <end position="1196"/>
    </location>
</feature>
<name>A0AAD9FN67_PAPLA</name>
<dbReference type="InterPro" id="IPR003593">
    <property type="entry name" value="AAA+_ATPase"/>
</dbReference>
<dbReference type="CDD" id="cd03244">
    <property type="entry name" value="ABCC_MRP_domain2"/>
    <property type="match status" value="1"/>
</dbReference>
<feature type="domain" description="ABC transporter" evidence="12">
    <location>
        <begin position="669"/>
        <end position="919"/>
    </location>
</feature>
<keyword evidence="4" id="KW-0677">Repeat</keyword>
<feature type="transmembrane region" description="Helical" evidence="11">
    <location>
        <begin position="128"/>
        <end position="147"/>
    </location>
</feature>
<evidence type="ECO:0000256" key="6">
    <source>
        <dbReference type="ARBA" id="ARBA00022840"/>
    </source>
</evidence>
<dbReference type="GO" id="GO:0140359">
    <property type="term" value="F:ABC-type transporter activity"/>
    <property type="evidence" value="ECO:0007669"/>
    <property type="project" value="InterPro"/>
</dbReference>
<dbReference type="SUPFAM" id="SSF52540">
    <property type="entry name" value="P-loop containing nucleoside triphosphate hydrolases"/>
    <property type="match status" value="2"/>
</dbReference>
<proteinExistence type="predicted"/>
<feature type="transmembrane region" description="Helical" evidence="11">
    <location>
        <begin position="324"/>
        <end position="348"/>
    </location>
</feature>
<dbReference type="PROSITE" id="PS00211">
    <property type="entry name" value="ABC_TRANSPORTER_1"/>
    <property type="match status" value="2"/>
</dbReference>
<keyword evidence="9" id="KW-0325">Glycoprotein</keyword>
<dbReference type="PANTHER" id="PTHR24223">
    <property type="entry name" value="ATP-BINDING CASSETTE SUB-FAMILY C"/>
    <property type="match status" value="1"/>
</dbReference>
<evidence type="ECO:0000259" key="12">
    <source>
        <dbReference type="PROSITE" id="PS50893"/>
    </source>
</evidence>
<dbReference type="CDD" id="cd18604">
    <property type="entry name" value="ABC_6TM_VMR1_D2_like"/>
    <property type="match status" value="1"/>
</dbReference>
<dbReference type="PANTHER" id="PTHR24223:SF353">
    <property type="entry name" value="ABC TRANSPORTER ATP-BINDING PROTEIN_PERMEASE VMR1-RELATED"/>
    <property type="match status" value="1"/>
</dbReference>
<feature type="transmembrane region" description="Helical" evidence="11">
    <location>
        <begin position="374"/>
        <end position="398"/>
    </location>
</feature>
<evidence type="ECO:0000313" key="15">
    <source>
        <dbReference type="Proteomes" id="UP001182556"/>
    </source>
</evidence>
<dbReference type="FunFam" id="1.20.1560.10:FF:000013">
    <property type="entry name" value="ABC transporter C family member 2"/>
    <property type="match status" value="1"/>
</dbReference>
<evidence type="ECO:0000256" key="8">
    <source>
        <dbReference type="ARBA" id="ARBA00023136"/>
    </source>
</evidence>
<keyword evidence="7 11" id="KW-1133">Transmembrane helix</keyword>
<dbReference type="InterPro" id="IPR027417">
    <property type="entry name" value="P-loop_NTPase"/>
</dbReference>
<feature type="transmembrane region" description="Helical" evidence="11">
    <location>
        <begin position="466"/>
        <end position="488"/>
    </location>
</feature>
<feature type="transmembrane region" description="Helical" evidence="11">
    <location>
        <begin position="580"/>
        <end position="601"/>
    </location>
</feature>
<evidence type="ECO:0000256" key="9">
    <source>
        <dbReference type="ARBA" id="ARBA00023180"/>
    </source>
</evidence>
<evidence type="ECO:0000256" key="5">
    <source>
        <dbReference type="ARBA" id="ARBA00022741"/>
    </source>
</evidence>
<sequence length="1665" mass="182691">MGKWACNAVWDGEDFTPCFRDRYLSNVAIALIVISALVLSSHYILQLFRKPSSKKRLSPCSLYSASHATDLAKLESDVILSSVAANLLPPDLDPRTPGSVPPQEAGKVIEDFKQVPASLRRWARVRRGVVIIGALAWFGVSLARAIVQKQWKGLAYPAYNLILAVIPGSRLEILLTIHLVPSLLLLRSAVIQPHESLLDFAPIVVEIVYWSALISIPYGENLSRLLDGSVSKGGGSAGSYGSKLPRHPEEPTSMFGRATYSFMLPLLFKHYWTPIQLHDIPAIREDDSSAASLGAFRADQARRDERYAQKHNGQMRKRDLGLDLLRFFSPEITVQAVWATIFICLQYLPPTGLRLLLKYISLRGTPEEQPSHVAFLYVSMMAIGQCVGVVAMGQSLYIGRRLCIRLRAVIIAEVFAKALRRQDTTGNVTKAKTDKQGQPTVDNETAASEGKIANLVSVDAFQISEICAYIFYLWSCPFAVVINSILLYNTLGLASLAGIAVLVLLIPVQALIGRLYTVIQRKFMAATDARLESVTEVIAHVKLIKFNAWESKFIERMAATRKTELAILAQRFATTVLSNLVIWGTPVLVTASAFAVHSLVLKQPLTADRAFSSLILFNMLRDPMGLFQDTLTRLLQSYTSCTRIQAFLDEPDTLKYRQLTRPGPADPGVGFDDAVVGYSTAAEMQDAEFEPFRLGPLDLSFPVGQLSVIAGPVGSGKTTLIASLLGETTLLQGKIFMPDDHANRDVCPVDPVTGLSDTVAYCAQTSWLVGASIRENIVFGATWDKKRYDSVVHACALRRDFEIFDMGDETEVGEKGTTCSGGQKARIALARAVYSSANTVILDDVLSAVDAQTARHLHDHVLTGPIMRGRTCILVSHAINLVAPSAAFVVLLDGGNVIASGSPAELSASGALDLADSEGSTENDAGESVDGEVDQDSEVAPSASTIAATVLSAPKDMADGDLEGLEAEPLETGKPVTTEPAVSKQLVQNEAQSSGAVGIATYLLYFKAQGGIFYWTLVLTAFAGSQFLQVGTNKWIQEWANSNDKKAQLSSRVSAFVVQQAGRVVRLAQEERSTQFWLSVYCGIAGLYLVAVAMRVGVNFYGSLCASKGLYDRLLKRILGARMRFFDSTPSGRIMNRLSKDIASVDTEAAEILQYFAQCVLSVVAVLLVVVFSTPAFIFTLVIIGVLYWIVGALYVETSREIKRYDSVTRSPIFISFSEVLVGMSTIRSYGDSARFMRKLFHELDQNTRCFWYLWQANRVLNNWSNFVGSLVTIFACVFALRNPAMNAGEVGFSISYALSFTEYVLWVVRLYAASQMSMNSIERVSEYLDLEVEEEDHARGVEPPAYWPSRDGSVVVENLTCRYAPQLDPVLRDVSFTINPKEKIGICGRTGSGKSTLALSFFRFLYQESGRIIIDGLDISQLSLSTLRSRLTILPQEAQLFSGTIRDNLDPFGQHEDAEVWDALRQVGLAGKTPSASRIGSRYGSSVDLKTAGKGKDLRQQSLKNLQAEALRPGSDADEAEEVERVSIRSLDEKVAVGGKNFSQGQRQLLALARGLLKLRSSNFLIMDESTANLDHATDATIQNVLRTSLADTQMLVIAHRLLTVAGLDRILVLDHGRVVEFGTPWELLQDDQGVFRDLVRQSGEESQLFEMARSIHEKKQEAV</sequence>
<evidence type="ECO:0000256" key="7">
    <source>
        <dbReference type="ARBA" id="ARBA00022989"/>
    </source>
</evidence>
<dbReference type="PROSITE" id="PS50893">
    <property type="entry name" value="ABC_TRANSPORTER_2"/>
    <property type="match status" value="2"/>
</dbReference>
<feature type="transmembrane region" description="Helical" evidence="11">
    <location>
        <begin position="1293"/>
        <end position="1313"/>
    </location>
</feature>
<dbReference type="Gene3D" id="1.20.1560.10">
    <property type="entry name" value="ABC transporter type 1, transmembrane domain"/>
    <property type="match status" value="2"/>
</dbReference>
<protein>
    <submittedName>
        <fullName evidence="14">Uncharacterized protein</fullName>
    </submittedName>
</protein>
<feature type="compositionally biased region" description="Acidic residues" evidence="10">
    <location>
        <begin position="915"/>
        <end position="937"/>
    </location>
</feature>
<dbReference type="CDD" id="cd18596">
    <property type="entry name" value="ABC_6TM_VMR1_D1_like"/>
    <property type="match status" value="1"/>
</dbReference>
<dbReference type="GO" id="GO:0000329">
    <property type="term" value="C:fungal-type vacuole membrane"/>
    <property type="evidence" value="ECO:0007669"/>
    <property type="project" value="TreeGrafter"/>
</dbReference>
<evidence type="ECO:0000256" key="4">
    <source>
        <dbReference type="ARBA" id="ARBA00022737"/>
    </source>
</evidence>
<feature type="transmembrane region" description="Helical" evidence="11">
    <location>
        <begin position="494"/>
        <end position="516"/>
    </location>
</feature>
<dbReference type="GO" id="GO:0005524">
    <property type="term" value="F:ATP binding"/>
    <property type="evidence" value="ECO:0007669"/>
    <property type="project" value="UniProtKB-KW"/>
</dbReference>
<dbReference type="Pfam" id="PF00005">
    <property type="entry name" value="ABC_tran"/>
    <property type="match status" value="2"/>
</dbReference>
<keyword evidence="8 11" id="KW-0472">Membrane</keyword>
<dbReference type="SUPFAM" id="SSF90123">
    <property type="entry name" value="ABC transporter transmembrane region"/>
    <property type="match status" value="2"/>
</dbReference>
<keyword evidence="3 11" id="KW-0812">Transmembrane</keyword>
<gene>
    <name evidence="14" type="ORF">DB88DRAFT_501830</name>
</gene>
<dbReference type="Proteomes" id="UP001182556">
    <property type="component" value="Unassembled WGS sequence"/>
</dbReference>
<dbReference type="Pfam" id="PF00664">
    <property type="entry name" value="ABC_membrane"/>
    <property type="match status" value="2"/>
</dbReference>
<evidence type="ECO:0000256" key="3">
    <source>
        <dbReference type="ARBA" id="ARBA00022692"/>
    </source>
</evidence>
<dbReference type="EMBL" id="JAODAN010000012">
    <property type="protein sequence ID" value="KAK1920998.1"/>
    <property type="molecule type" value="Genomic_DNA"/>
</dbReference>
<keyword evidence="2" id="KW-0813">Transport</keyword>
<dbReference type="GO" id="GO:0016887">
    <property type="term" value="F:ATP hydrolysis activity"/>
    <property type="evidence" value="ECO:0007669"/>
    <property type="project" value="InterPro"/>
</dbReference>
<feature type="domain" description="ABC transporter" evidence="12">
    <location>
        <begin position="1355"/>
        <end position="1642"/>
    </location>
</feature>
<evidence type="ECO:0000256" key="1">
    <source>
        <dbReference type="ARBA" id="ARBA00004141"/>
    </source>
</evidence>
<comment type="caution">
    <text evidence="14">The sequence shown here is derived from an EMBL/GenBank/DDBJ whole genome shotgun (WGS) entry which is preliminary data.</text>
</comment>
<dbReference type="InterPro" id="IPR011527">
    <property type="entry name" value="ABC1_TM_dom"/>
</dbReference>
<keyword evidence="15" id="KW-1185">Reference proteome</keyword>
<keyword evidence="5" id="KW-0547">Nucleotide-binding</keyword>
<dbReference type="InterPro" id="IPR050173">
    <property type="entry name" value="ABC_transporter_C-like"/>
</dbReference>
<evidence type="ECO:0000313" key="14">
    <source>
        <dbReference type="EMBL" id="KAK1920998.1"/>
    </source>
</evidence>
<organism evidence="14 15">
    <name type="scientific">Papiliotrema laurentii</name>
    <name type="common">Cryptococcus laurentii</name>
    <dbReference type="NCBI Taxonomy" id="5418"/>
    <lineage>
        <taxon>Eukaryota</taxon>
        <taxon>Fungi</taxon>
        <taxon>Dikarya</taxon>
        <taxon>Basidiomycota</taxon>
        <taxon>Agaricomycotina</taxon>
        <taxon>Tremellomycetes</taxon>
        <taxon>Tremellales</taxon>
        <taxon>Rhynchogastremaceae</taxon>
        <taxon>Papiliotrema</taxon>
    </lineage>
</organism>
<feature type="domain" description="ABC transmembrane type-1" evidence="13">
    <location>
        <begin position="1017"/>
        <end position="1317"/>
    </location>
</feature>
<accession>A0AAD9FN67</accession>
<dbReference type="Gene3D" id="3.40.50.300">
    <property type="entry name" value="P-loop containing nucleotide triphosphate hydrolases"/>
    <property type="match status" value="2"/>
</dbReference>
<dbReference type="InterPro" id="IPR036640">
    <property type="entry name" value="ABC1_TM_sf"/>
</dbReference>
<dbReference type="PROSITE" id="PS50929">
    <property type="entry name" value="ABC_TM1F"/>
    <property type="match status" value="2"/>
</dbReference>
<dbReference type="CDD" id="cd03250">
    <property type="entry name" value="ABCC_MRP_domain1"/>
    <property type="match status" value="1"/>
</dbReference>
<feature type="transmembrane region" description="Helical" evidence="11">
    <location>
        <begin position="159"/>
        <end position="186"/>
    </location>
</feature>
<evidence type="ECO:0000256" key="10">
    <source>
        <dbReference type="SAM" id="MobiDB-lite"/>
    </source>
</evidence>
<dbReference type="InterPro" id="IPR003439">
    <property type="entry name" value="ABC_transporter-like_ATP-bd"/>
</dbReference>
<comment type="subcellular location">
    <subcellularLocation>
        <location evidence="1">Membrane</location>
        <topology evidence="1">Multi-pass membrane protein</topology>
    </subcellularLocation>
</comment>
<feature type="transmembrane region" description="Helical" evidence="11">
    <location>
        <begin position="23"/>
        <end position="45"/>
    </location>
</feature>
<feature type="transmembrane region" description="Helical" evidence="11">
    <location>
        <begin position="1076"/>
        <end position="1098"/>
    </location>
</feature>
<dbReference type="SMART" id="SM00382">
    <property type="entry name" value="AAA"/>
    <property type="match status" value="2"/>
</dbReference>
<feature type="domain" description="ABC transmembrane type-1" evidence="13">
    <location>
        <begin position="336"/>
        <end position="636"/>
    </location>
</feature>
<evidence type="ECO:0000256" key="11">
    <source>
        <dbReference type="SAM" id="Phobius"/>
    </source>
</evidence>
<evidence type="ECO:0000259" key="13">
    <source>
        <dbReference type="PROSITE" id="PS50929"/>
    </source>
</evidence>
<reference evidence="14" key="1">
    <citation type="submission" date="2023-02" db="EMBL/GenBank/DDBJ databases">
        <title>Identification and recombinant expression of a fungal hydrolase from Papiliotrema laurentii that hydrolyzes apple cutin and clears colloidal polyester polyurethane.</title>
        <authorList>
            <consortium name="DOE Joint Genome Institute"/>
            <person name="Roman V.A."/>
            <person name="Bojanowski C."/>
            <person name="Crable B.R."/>
            <person name="Wagner D.N."/>
            <person name="Hung C.S."/>
            <person name="Nadeau L.J."/>
            <person name="Schratz L."/>
            <person name="Haridas S."/>
            <person name="Pangilinan J."/>
            <person name="Lipzen A."/>
            <person name="Na H."/>
            <person name="Yan M."/>
            <person name="Ng V."/>
            <person name="Grigoriev I.V."/>
            <person name="Spatafora J.W."/>
            <person name="Barlow D."/>
            <person name="Biffinger J."/>
            <person name="Kelley-Loughnane N."/>
            <person name="Varaljay V.A."/>
            <person name="Crookes-Goodson W.J."/>
        </authorList>
    </citation>
    <scope>NUCLEOTIDE SEQUENCE</scope>
    <source>
        <strain evidence="14">5307AH</strain>
    </source>
</reference>
<dbReference type="FunFam" id="3.40.50.300:FF:000825">
    <property type="entry name" value="ABC bile acid transporter"/>
    <property type="match status" value="1"/>
</dbReference>
<keyword evidence="6" id="KW-0067">ATP-binding</keyword>
<feature type="transmembrane region" description="Helical" evidence="11">
    <location>
        <begin position="1264"/>
        <end position="1281"/>
    </location>
</feature>